<proteinExistence type="predicted"/>
<dbReference type="RefSeq" id="WP_167314093.1">
    <property type="nucleotide sequence ID" value="NZ_CP050266.1"/>
</dbReference>
<dbReference type="PANTHER" id="PTHR34801:SF6">
    <property type="entry name" value="SLL1620 PROTEIN"/>
    <property type="match status" value="1"/>
</dbReference>
<evidence type="ECO:0000313" key="1">
    <source>
        <dbReference type="EMBL" id="QIR05611.1"/>
    </source>
</evidence>
<organism evidence="1 2">
    <name type="scientific">Salinivibrio costicola</name>
    <name type="common">Vibrio costicola</name>
    <dbReference type="NCBI Taxonomy" id="51367"/>
    <lineage>
        <taxon>Bacteria</taxon>
        <taxon>Pseudomonadati</taxon>
        <taxon>Pseudomonadota</taxon>
        <taxon>Gammaproteobacteria</taxon>
        <taxon>Vibrionales</taxon>
        <taxon>Vibrionaceae</taxon>
        <taxon>Salinivibrio</taxon>
    </lineage>
</organism>
<dbReference type="PIRSF" id="PIRSF026426">
    <property type="entry name" value="DUF1499"/>
    <property type="match status" value="1"/>
</dbReference>
<protein>
    <submittedName>
        <fullName evidence="1">DUF1499 domain-containing protein</fullName>
    </submittedName>
</protein>
<dbReference type="Proteomes" id="UP000501408">
    <property type="component" value="Chromosome 1"/>
</dbReference>
<name>A0ABX6K5W5_SALCS</name>
<dbReference type="InterPro" id="IPR010865">
    <property type="entry name" value="DUF1499"/>
</dbReference>
<dbReference type="PANTHER" id="PTHR34801">
    <property type="entry name" value="EXPRESSED PROTEIN"/>
    <property type="match status" value="1"/>
</dbReference>
<keyword evidence="2" id="KW-1185">Reference proteome</keyword>
<gene>
    <name evidence="1" type="ORF">HBA18_03985</name>
</gene>
<accession>A0ABX6K5W5</accession>
<reference evidence="1 2" key="1">
    <citation type="submission" date="2020-03" db="EMBL/GenBank/DDBJ databases">
        <title>Genome mining reveals the biosynthetic pathways of PHA and ectoines of the halophilic strain Salinivibrio costicola M318 isolated from fermented shrimp paste.</title>
        <authorList>
            <person name="Doan T.V."/>
            <person name="Tran L.T."/>
            <person name="Trieu T.A."/>
            <person name="Nguyen Q.V."/>
            <person name="Quach T.N."/>
            <person name="Phi T.Q."/>
            <person name="Kumar S."/>
        </authorList>
    </citation>
    <scope>NUCLEOTIDE SEQUENCE [LARGE SCALE GENOMIC DNA]</scope>
    <source>
        <strain evidence="1 2">M318</strain>
    </source>
</reference>
<dbReference type="EMBL" id="CP050266">
    <property type="protein sequence ID" value="QIR05611.1"/>
    <property type="molecule type" value="Genomic_DNA"/>
</dbReference>
<dbReference type="Pfam" id="PF07386">
    <property type="entry name" value="DUF1499"/>
    <property type="match status" value="1"/>
</dbReference>
<evidence type="ECO:0000313" key="2">
    <source>
        <dbReference type="Proteomes" id="UP000501408"/>
    </source>
</evidence>
<sequence>MKQPPVTACGDSPNCVSSKDTRPKFALSPFTLTSESVRFDDIVNTIASLSGAKLISQQDSYAHFTFTTPVLRFVDDVEISVHGTELALRSASRVGYYDFGANRRRADAIRQALRDTKLITPSP</sequence>